<evidence type="ECO:0000256" key="1">
    <source>
        <dbReference type="SAM" id="MobiDB-lite"/>
    </source>
</evidence>
<proteinExistence type="predicted"/>
<dbReference type="Proteomes" id="UP001372834">
    <property type="component" value="Unassembled WGS sequence"/>
</dbReference>
<sequence>MGEQEKYTNSRPPCEKQPQVGDHKRNHLNRKVRILRVSYGVHKIYLCIYNKSGATCYFMAHVLANPRHYTDIEDKGNGSIPSVLNIPCWKSCPPAVISLRIYWHYEEWYYVILDLSINLLG</sequence>
<name>A0AAN8XM04_POLSC</name>
<dbReference type="AlphaFoldDB" id="A0AAN8XM04"/>
<reference evidence="2 3" key="1">
    <citation type="submission" date="2023-10" db="EMBL/GenBank/DDBJ databases">
        <title>Genomes of two closely related lineages of the louse Polyplax serrata with different host specificities.</title>
        <authorList>
            <person name="Martinu J."/>
            <person name="Tarabai H."/>
            <person name="Stefka J."/>
            <person name="Hypsa V."/>
        </authorList>
    </citation>
    <scope>NUCLEOTIDE SEQUENCE [LARGE SCALE GENOMIC DNA]</scope>
    <source>
        <strain evidence="2">HR10_N</strain>
    </source>
</reference>
<gene>
    <name evidence="2" type="ORF">RUM43_004983</name>
</gene>
<dbReference type="EMBL" id="JAWJWE010000002">
    <property type="protein sequence ID" value="KAK6643478.1"/>
    <property type="molecule type" value="Genomic_DNA"/>
</dbReference>
<comment type="caution">
    <text evidence="2">The sequence shown here is derived from an EMBL/GenBank/DDBJ whole genome shotgun (WGS) entry which is preliminary data.</text>
</comment>
<protein>
    <submittedName>
        <fullName evidence="2">Uncharacterized protein</fullName>
    </submittedName>
</protein>
<evidence type="ECO:0000313" key="3">
    <source>
        <dbReference type="Proteomes" id="UP001372834"/>
    </source>
</evidence>
<organism evidence="2 3">
    <name type="scientific">Polyplax serrata</name>
    <name type="common">Common mouse louse</name>
    <dbReference type="NCBI Taxonomy" id="468196"/>
    <lineage>
        <taxon>Eukaryota</taxon>
        <taxon>Metazoa</taxon>
        <taxon>Ecdysozoa</taxon>
        <taxon>Arthropoda</taxon>
        <taxon>Hexapoda</taxon>
        <taxon>Insecta</taxon>
        <taxon>Pterygota</taxon>
        <taxon>Neoptera</taxon>
        <taxon>Paraneoptera</taxon>
        <taxon>Psocodea</taxon>
        <taxon>Troctomorpha</taxon>
        <taxon>Phthiraptera</taxon>
        <taxon>Anoplura</taxon>
        <taxon>Polyplacidae</taxon>
        <taxon>Polyplax</taxon>
    </lineage>
</organism>
<evidence type="ECO:0000313" key="2">
    <source>
        <dbReference type="EMBL" id="KAK6643478.1"/>
    </source>
</evidence>
<feature type="region of interest" description="Disordered" evidence="1">
    <location>
        <begin position="1"/>
        <end position="27"/>
    </location>
</feature>
<accession>A0AAN8XM04</accession>